<accession>A0ABN1XX04</accession>
<organism evidence="1 2">
    <name type="scientific">Pseudonocardia kongjuensis</name>
    <dbReference type="NCBI Taxonomy" id="102227"/>
    <lineage>
        <taxon>Bacteria</taxon>
        <taxon>Bacillati</taxon>
        <taxon>Actinomycetota</taxon>
        <taxon>Actinomycetes</taxon>
        <taxon>Pseudonocardiales</taxon>
        <taxon>Pseudonocardiaceae</taxon>
        <taxon>Pseudonocardia</taxon>
    </lineage>
</organism>
<reference evidence="1 2" key="1">
    <citation type="journal article" date="2019" name="Int. J. Syst. Evol. Microbiol.">
        <title>The Global Catalogue of Microorganisms (GCM) 10K type strain sequencing project: providing services to taxonomists for standard genome sequencing and annotation.</title>
        <authorList>
            <consortium name="The Broad Institute Genomics Platform"/>
            <consortium name="The Broad Institute Genome Sequencing Center for Infectious Disease"/>
            <person name="Wu L."/>
            <person name="Ma J."/>
        </authorList>
    </citation>
    <scope>NUCLEOTIDE SEQUENCE [LARGE SCALE GENOMIC DNA]</scope>
    <source>
        <strain evidence="1 2">JCM 11896</strain>
    </source>
</reference>
<protein>
    <submittedName>
        <fullName evidence="1">DUF1641 domain-containing protein</fullName>
    </submittedName>
</protein>
<sequence length="175" mass="17934">MTVNGQLAARSPADGLVERLDDPEVAAALGDILEHADLLALLVESLDGVIRRGDAITEAVAGGIRDLRSGGLPAELADLDLRGLLGSLVTLSGGVAGATPQLQTLLTSSLLTDPRTADTLVLFGEALVEGRERASAGAAPPSGVFGLLRTRRDDDVARGLAVLLETARALGRRVG</sequence>
<gene>
    <name evidence="1" type="ORF">GCM10009613_36280</name>
</gene>
<comment type="caution">
    <text evidence="1">The sequence shown here is derived from an EMBL/GenBank/DDBJ whole genome shotgun (WGS) entry which is preliminary data.</text>
</comment>
<dbReference type="Proteomes" id="UP001501414">
    <property type="component" value="Unassembled WGS sequence"/>
</dbReference>
<evidence type="ECO:0000313" key="2">
    <source>
        <dbReference type="Proteomes" id="UP001501414"/>
    </source>
</evidence>
<dbReference type="Pfam" id="PF07849">
    <property type="entry name" value="DUF1641"/>
    <property type="match status" value="1"/>
</dbReference>
<name>A0ABN1XX04_9PSEU</name>
<keyword evidence="2" id="KW-1185">Reference proteome</keyword>
<proteinExistence type="predicted"/>
<dbReference type="RefSeq" id="WP_344023972.1">
    <property type="nucleotide sequence ID" value="NZ_BAAAJK010000018.1"/>
</dbReference>
<dbReference type="InterPro" id="IPR012440">
    <property type="entry name" value="DUF1641"/>
</dbReference>
<evidence type="ECO:0000313" key="1">
    <source>
        <dbReference type="EMBL" id="GAA1392181.1"/>
    </source>
</evidence>
<dbReference type="EMBL" id="BAAAJK010000018">
    <property type="protein sequence ID" value="GAA1392181.1"/>
    <property type="molecule type" value="Genomic_DNA"/>
</dbReference>